<dbReference type="PANTHER" id="PTHR22726">
    <property type="entry name" value="METALLOENDOPEPTIDASE OMA1"/>
    <property type="match status" value="1"/>
</dbReference>
<dbReference type="AlphaFoldDB" id="D7DPG8"/>
<keyword evidence="3 6" id="KW-0378">Hydrolase</keyword>
<name>D7DPG8_METV0</name>
<dbReference type="HOGENOM" id="CLU_029002_5_0_4"/>
<evidence type="ECO:0000256" key="5">
    <source>
        <dbReference type="ARBA" id="ARBA00023049"/>
    </source>
</evidence>
<reference evidence="9 10" key="2">
    <citation type="journal article" date="2011" name="J. Bacteriol.">
        <title>Genomes of three methylotrophs from a single niche uncover genetic and metabolic divergence of Methylophilaceae.</title>
        <authorList>
            <person name="Lapidus A."/>
            <person name="Clum A."/>
            <person name="Labutti K."/>
            <person name="Kaluzhnaya M.G."/>
            <person name="Lim S."/>
            <person name="Beck D.A."/>
            <person name="Glavina Del Rio T."/>
            <person name="Nolan M."/>
            <person name="Mavromatis K."/>
            <person name="Huntemann M."/>
            <person name="Lucas S."/>
            <person name="Lidstrom M.E."/>
            <person name="Ivanova N."/>
            <person name="Chistoserdova L."/>
        </authorList>
    </citation>
    <scope>NUCLEOTIDE SEQUENCE [LARGE SCALE GENOMIC DNA]</scope>
    <source>
        <strain evidence="9 10">301</strain>
    </source>
</reference>
<keyword evidence="10" id="KW-1185">Reference proteome</keyword>
<feature type="domain" description="Peptidase M48" evidence="8">
    <location>
        <begin position="72"/>
        <end position="260"/>
    </location>
</feature>
<evidence type="ECO:0000259" key="8">
    <source>
        <dbReference type="Pfam" id="PF01435"/>
    </source>
</evidence>
<dbReference type="eggNOG" id="COG0501">
    <property type="taxonomic scope" value="Bacteria"/>
</dbReference>
<evidence type="ECO:0000313" key="9">
    <source>
        <dbReference type="EMBL" id="ADI29212.1"/>
    </source>
</evidence>
<dbReference type="Proteomes" id="UP000000383">
    <property type="component" value="Chromosome"/>
</dbReference>
<dbReference type="GO" id="GO:0004222">
    <property type="term" value="F:metalloendopeptidase activity"/>
    <property type="evidence" value="ECO:0007669"/>
    <property type="project" value="InterPro"/>
</dbReference>
<evidence type="ECO:0000256" key="2">
    <source>
        <dbReference type="ARBA" id="ARBA00022723"/>
    </source>
</evidence>
<dbReference type="OrthoDB" id="9810445at2"/>
<dbReference type="PANTHER" id="PTHR22726:SF1">
    <property type="entry name" value="METALLOENDOPEPTIDASE OMA1, MITOCHONDRIAL"/>
    <property type="match status" value="1"/>
</dbReference>
<dbReference type="InterPro" id="IPR001915">
    <property type="entry name" value="Peptidase_M48"/>
</dbReference>
<dbReference type="Pfam" id="PF01435">
    <property type="entry name" value="Peptidase_M48"/>
    <property type="match status" value="1"/>
</dbReference>
<dbReference type="RefSeq" id="WP_013147528.1">
    <property type="nucleotide sequence ID" value="NC_014207.1"/>
</dbReference>
<evidence type="ECO:0000256" key="3">
    <source>
        <dbReference type="ARBA" id="ARBA00022801"/>
    </source>
</evidence>
<comment type="similarity">
    <text evidence="6">Belongs to the peptidase M48 family.</text>
</comment>
<dbReference type="EMBL" id="CP002056">
    <property type="protein sequence ID" value="ADI29212.1"/>
    <property type="molecule type" value="Genomic_DNA"/>
</dbReference>
<sequence precursor="true">MKKLTLILLTAILLQLNGCATTTKDSVSGVNRSQFMLLPASQVVAMSSQSYTQTLQESQKKNTLNTDKAQLERVRNISNRLIAQVGVFRPDAVQWKWEVNVDKSDQVNAYCMPGGKIMVLTGLIDQLKATDDELGAVIGHEIAHALREHGRERMSQAYVQQFGLQALGAILTNGTSATVGNASMQAASVGSQLFFALPNSRLQETEADRIGLELSARAGYNPDAAITLWQKMGKLSANKPSEFFSTHPSDSTRIAELQKLVPKVKPLYEAAKKR</sequence>
<keyword evidence="7" id="KW-0732">Signal</keyword>
<dbReference type="Gene3D" id="3.30.2010.10">
    <property type="entry name" value="Metalloproteases ('zincins'), catalytic domain"/>
    <property type="match status" value="1"/>
</dbReference>
<evidence type="ECO:0000256" key="6">
    <source>
        <dbReference type="RuleBase" id="RU003983"/>
    </source>
</evidence>
<evidence type="ECO:0000313" key="10">
    <source>
        <dbReference type="Proteomes" id="UP000000383"/>
    </source>
</evidence>
<feature type="signal peptide" evidence="7">
    <location>
        <begin position="1"/>
        <end position="20"/>
    </location>
</feature>
<comment type="cofactor">
    <cofactor evidence="6">
        <name>Zn(2+)</name>
        <dbReference type="ChEBI" id="CHEBI:29105"/>
    </cofactor>
    <text evidence="6">Binds 1 zinc ion per subunit.</text>
</comment>
<keyword evidence="4 6" id="KW-0862">Zinc</keyword>
<gene>
    <name evidence="9" type="ordered locus">M301_0828</name>
</gene>
<dbReference type="STRING" id="666681.M301_0828"/>
<dbReference type="GO" id="GO:0046872">
    <property type="term" value="F:metal ion binding"/>
    <property type="evidence" value="ECO:0007669"/>
    <property type="project" value="UniProtKB-KW"/>
</dbReference>
<reference evidence="10" key="1">
    <citation type="submission" date="2010-05" db="EMBL/GenBank/DDBJ databases">
        <title>Complete sequence of Methylotenera sp. 301.</title>
        <authorList>
            <person name="Lucas S."/>
            <person name="Copeland A."/>
            <person name="Lapidus A."/>
            <person name="Cheng J.-F."/>
            <person name="Bruce D."/>
            <person name="Goodwin L."/>
            <person name="Pitluck S."/>
            <person name="Clum A."/>
            <person name="Land M."/>
            <person name="Hauser L."/>
            <person name="Kyrpides N."/>
            <person name="Ivanova N."/>
            <person name="Chistoservova L."/>
            <person name="Kalyuzhnaya M."/>
            <person name="Woyke T."/>
        </authorList>
    </citation>
    <scope>NUCLEOTIDE SEQUENCE [LARGE SCALE GENOMIC DNA]</scope>
    <source>
        <strain evidence="10">301</strain>
    </source>
</reference>
<evidence type="ECO:0000256" key="4">
    <source>
        <dbReference type="ARBA" id="ARBA00022833"/>
    </source>
</evidence>
<evidence type="ECO:0000256" key="1">
    <source>
        <dbReference type="ARBA" id="ARBA00022670"/>
    </source>
</evidence>
<evidence type="ECO:0000256" key="7">
    <source>
        <dbReference type="SAM" id="SignalP"/>
    </source>
</evidence>
<dbReference type="CDD" id="cd07331">
    <property type="entry name" value="M48C_Oma1_like"/>
    <property type="match status" value="1"/>
</dbReference>
<organism evidence="9 10">
    <name type="scientific">Methylotenera versatilis (strain 301)</name>
    <dbReference type="NCBI Taxonomy" id="666681"/>
    <lineage>
        <taxon>Bacteria</taxon>
        <taxon>Pseudomonadati</taxon>
        <taxon>Pseudomonadota</taxon>
        <taxon>Betaproteobacteria</taxon>
        <taxon>Nitrosomonadales</taxon>
        <taxon>Methylophilaceae</taxon>
        <taxon>Methylotenera</taxon>
    </lineage>
</organism>
<dbReference type="InterPro" id="IPR051156">
    <property type="entry name" value="Mito/Outer_Membr_Metalloprot"/>
</dbReference>
<keyword evidence="2" id="KW-0479">Metal-binding</keyword>
<dbReference type="KEGG" id="meh:M301_0828"/>
<keyword evidence="5 6" id="KW-0482">Metalloprotease</keyword>
<dbReference type="GO" id="GO:0051603">
    <property type="term" value="P:proteolysis involved in protein catabolic process"/>
    <property type="evidence" value="ECO:0007669"/>
    <property type="project" value="TreeGrafter"/>
</dbReference>
<keyword evidence="1 6" id="KW-0645">Protease</keyword>
<accession>D7DPG8</accession>
<protein>
    <submittedName>
        <fullName evidence="9">Peptidase M48 Ste24p</fullName>
    </submittedName>
</protein>
<dbReference type="GO" id="GO:0016020">
    <property type="term" value="C:membrane"/>
    <property type="evidence" value="ECO:0007669"/>
    <property type="project" value="TreeGrafter"/>
</dbReference>
<proteinExistence type="inferred from homology"/>
<feature type="chain" id="PRO_5003094885" evidence="7">
    <location>
        <begin position="21"/>
        <end position="274"/>
    </location>
</feature>